<dbReference type="Proteomes" id="UP000003922">
    <property type="component" value="Unassembled WGS sequence"/>
</dbReference>
<evidence type="ECO:0000313" key="2">
    <source>
        <dbReference type="EMBL" id="EAM52881.1"/>
    </source>
</evidence>
<sequence length="350" mass="40916">MIDWLIVWGVTQAAGSVVGSVMQDLATEGAKDYGKEFFKNSLGKVLRLPEKDVQKEAYGKALKEFLEIFQQQLEMADIDDDQLQIYKQPLKIFIKDETVKPILGDGFDINCQRIDTFTLAESWKRLNLPQLPSEFNWEKVGKFYLRKSRGIIESSEKLKAIFLDQIKIQDSENIQEKVGIKTDYDLDRYAEGLKSEYGYLKLECLDTTTYEQIKLWRMFVPQNVKRCKQFIPQLYEFPKEVFQELLDRGEITQAELELQLLEEKRREYLNAQLYPVFDIVNRIEHPKIVFLGDPGAGKSSLLQYLALNWAEKEPSDRASFPIPLLIELRIYARDKDENKCDNFLEFFSSR</sequence>
<dbReference type="Pfam" id="PF22734">
    <property type="entry name" value="NNH2"/>
    <property type="match status" value="1"/>
</dbReference>
<dbReference type="EMBL" id="AADV02000001">
    <property type="protein sequence ID" value="EAM52881.1"/>
    <property type="molecule type" value="Genomic_DNA"/>
</dbReference>
<protein>
    <recommendedName>
        <fullName evidence="1">NACHT N-terminal Helical domain-containing protein</fullName>
    </recommendedName>
</protein>
<keyword evidence="3" id="KW-1185">Reference proteome</keyword>
<dbReference type="InterPro" id="IPR054569">
    <property type="entry name" value="NNH2"/>
</dbReference>
<proteinExistence type="predicted"/>
<name>Q4CAQ5_CROWT</name>
<dbReference type="AlphaFoldDB" id="Q4CAQ5"/>
<reference evidence="2" key="3">
    <citation type="submission" date="2016-12" db="EMBL/GenBank/DDBJ databases">
        <title>Annotation of the draft genome assembly of Crocosphaera watsonii WH 8501.</title>
        <authorList>
            <consortium name="US DOE Joint Genome Institute (JGI-ORNL)"/>
            <person name="Larimer F."/>
            <person name="Land M."/>
        </authorList>
    </citation>
    <scope>NUCLEOTIDE SEQUENCE</scope>
    <source>
        <strain evidence="2">WH 8501</strain>
    </source>
</reference>
<evidence type="ECO:0000313" key="3">
    <source>
        <dbReference type="Proteomes" id="UP000003922"/>
    </source>
</evidence>
<dbReference type="Gene3D" id="3.40.50.300">
    <property type="entry name" value="P-loop containing nucleotide triphosphate hydrolases"/>
    <property type="match status" value="1"/>
</dbReference>
<organism evidence="2 3">
    <name type="scientific">Crocosphaera watsonii WH 8501</name>
    <dbReference type="NCBI Taxonomy" id="165597"/>
    <lineage>
        <taxon>Bacteria</taxon>
        <taxon>Bacillati</taxon>
        <taxon>Cyanobacteriota</taxon>
        <taxon>Cyanophyceae</taxon>
        <taxon>Oscillatoriophycideae</taxon>
        <taxon>Chroococcales</taxon>
        <taxon>Aphanothecaceae</taxon>
        <taxon>Crocosphaera</taxon>
    </lineage>
</organism>
<accession>Q4CAQ5</accession>
<dbReference type="KEGG" id="cwa:CwatDRAFT_6091"/>
<evidence type="ECO:0000259" key="1">
    <source>
        <dbReference type="Pfam" id="PF22734"/>
    </source>
</evidence>
<gene>
    <name evidence="2" type="ORF">CwatDRAFT_6091</name>
</gene>
<dbReference type="SUPFAM" id="SSF52540">
    <property type="entry name" value="P-loop containing nucleoside triphosphate hydrolases"/>
    <property type="match status" value="1"/>
</dbReference>
<feature type="domain" description="NACHT N-terminal Helical" evidence="1">
    <location>
        <begin position="25"/>
        <end position="207"/>
    </location>
</feature>
<reference evidence="2" key="2">
    <citation type="submission" date="2005-06" db="EMBL/GenBank/DDBJ databases">
        <title>Sequencing of the draft genome and assembly of Crocosphaera watsonii WH 8501.</title>
        <authorList>
            <consortium name="US DOE Joint Genome Institute (JGI-PGF)"/>
            <person name="Copeland A."/>
            <person name="Lucas S."/>
            <person name="Lapidus A."/>
            <person name="Barry K."/>
            <person name="Detter C."/>
            <person name="Glavina T."/>
            <person name="Hammon N."/>
            <person name="Israni S."/>
            <person name="Pitluck S."/>
            <person name="Richardson P."/>
        </authorList>
    </citation>
    <scope>NUCLEOTIDE SEQUENCE [LARGE SCALE GENOMIC DNA]</scope>
    <source>
        <strain evidence="2">WH 8501</strain>
    </source>
</reference>
<dbReference type="InterPro" id="IPR027417">
    <property type="entry name" value="P-loop_NTPase"/>
</dbReference>
<reference evidence="2" key="1">
    <citation type="submission" date="2004-02" db="EMBL/GenBank/DDBJ databases">
        <authorList>
            <consortium name="DOE Joint Genome Institute"/>
        </authorList>
    </citation>
    <scope>NUCLEOTIDE SEQUENCE [LARGE SCALE GENOMIC DNA]</scope>
    <source>
        <strain evidence="2">WH 8501</strain>
    </source>
</reference>
<comment type="caution">
    <text evidence="2">The sequence shown here is derived from an EMBL/GenBank/DDBJ whole genome shotgun (WGS) entry which is preliminary data.</text>
</comment>